<keyword evidence="1" id="KW-1133">Transmembrane helix</keyword>
<proteinExistence type="predicted"/>
<dbReference type="OrthoDB" id="2970258at2"/>
<organism evidence="2 3">
    <name type="scientific">Tumebacillus flagellatus</name>
    <dbReference type="NCBI Taxonomy" id="1157490"/>
    <lineage>
        <taxon>Bacteria</taxon>
        <taxon>Bacillati</taxon>
        <taxon>Bacillota</taxon>
        <taxon>Bacilli</taxon>
        <taxon>Bacillales</taxon>
        <taxon>Alicyclobacillaceae</taxon>
        <taxon>Tumebacillus</taxon>
    </lineage>
</organism>
<evidence type="ECO:0000313" key="3">
    <source>
        <dbReference type="Proteomes" id="UP000027931"/>
    </source>
</evidence>
<dbReference type="Proteomes" id="UP000027931">
    <property type="component" value="Unassembled WGS sequence"/>
</dbReference>
<keyword evidence="1" id="KW-0472">Membrane</keyword>
<dbReference type="AlphaFoldDB" id="A0A074LXI9"/>
<dbReference type="STRING" id="1157490.EL26_02140"/>
<sequence length="75" mass="8488">MILPQLAGITAVSGTIAYLEWRHLRTSPRKDRGVFLAFIGIGWLMAALLVIFPKLPGPTTWLDALFKPLFKWMSF</sequence>
<evidence type="ECO:0000313" key="2">
    <source>
        <dbReference type="EMBL" id="KEO84833.1"/>
    </source>
</evidence>
<accession>A0A074LXI9</accession>
<evidence type="ECO:0000256" key="1">
    <source>
        <dbReference type="SAM" id="Phobius"/>
    </source>
</evidence>
<feature type="transmembrane region" description="Helical" evidence="1">
    <location>
        <begin position="33"/>
        <end position="52"/>
    </location>
</feature>
<reference evidence="2 3" key="1">
    <citation type="journal article" date="2013" name="Int. J. Syst. Evol. Microbiol.">
        <title>Tumebacillus flagellatus sp. nov., an alpha-amylase/pullulanase-producing bacterium isolated from cassava wastewater.</title>
        <authorList>
            <person name="Wang Q."/>
            <person name="Xie N."/>
            <person name="Qin Y."/>
            <person name="Shen N."/>
            <person name="Zhu J."/>
            <person name="Mi H."/>
            <person name="Huang R."/>
        </authorList>
    </citation>
    <scope>NUCLEOTIDE SEQUENCE [LARGE SCALE GENOMIC DNA]</scope>
    <source>
        <strain evidence="2 3">GST4</strain>
    </source>
</reference>
<dbReference type="EMBL" id="JMIR01000002">
    <property type="protein sequence ID" value="KEO84833.1"/>
    <property type="molecule type" value="Genomic_DNA"/>
</dbReference>
<protein>
    <submittedName>
        <fullName evidence="2">Uncharacterized protein</fullName>
    </submittedName>
</protein>
<keyword evidence="1" id="KW-0812">Transmembrane</keyword>
<comment type="caution">
    <text evidence="2">The sequence shown here is derived from an EMBL/GenBank/DDBJ whole genome shotgun (WGS) entry which is preliminary data.</text>
</comment>
<keyword evidence="3" id="KW-1185">Reference proteome</keyword>
<gene>
    <name evidence="2" type="ORF">EL26_02140</name>
</gene>
<dbReference type="RefSeq" id="WP_038083951.1">
    <property type="nucleotide sequence ID" value="NZ_JMIR01000002.1"/>
</dbReference>
<name>A0A074LXI9_9BACL</name>